<protein>
    <submittedName>
        <fullName evidence="2">Uncharacterized protein</fullName>
    </submittedName>
</protein>
<reference evidence="2" key="1">
    <citation type="journal article" date="2022" name="bioRxiv">
        <title>Sequencing and chromosome-scale assembly of the giantPleurodeles waltlgenome.</title>
        <authorList>
            <person name="Brown T."/>
            <person name="Elewa A."/>
            <person name="Iarovenko S."/>
            <person name="Subramanian E."/>
            <person name="Araus A.J."/>
            <person name="Petzold A."/>
            <person name="Susuki M."/>
            <person name="Suzuki K.-i.T."/>
            <person name="Hayashi T."/>
            <person name="Toyoda A."/>
            <person name="Oliveira C."/>
            <person name="Osipova E."/>
            <person name="Leigh N.D."/>
            <person name="Simon A."/>
            <person name="Yun M.H."/>
        </authorList>
    </citation>
    <scope>NUCLEOTIDE SEQUENCE</scope>
    <source>
        <strain evidence="2">20211129_DDA</strain>
        <tissue evidence="2">Liver</tissue>
    </source>
</reference>
<feature type="region of interest" description="Disordered" evidence="1">
    <location>
        <begin position="29"/>
        <end position="69"/>
    </location>
</feature>
<evidence type="ECO:0000313" key="3">
    <source>
        <dbReference type="Proteomes" id="UP001066276"/>
    </source>
</evidence>
<name>A0AAV7M757_PLEWA</name>
<evidence type="ECO:0000313" key="2">
    <source>
        <dbReference type="EMBL" id="KAJ1098979.1"/>
    </source>
</evidence>
<organism evidence="2 3">
    <name type="scientific">Pleurodeles waltl</name>
    <name type="common">Iberian ribbed newt</name>
    <dbReference type="NCBI Taxonomy" id="8319"/>
    <lineage>
        <taxon>Eukaryota</taxon>
        <taxon>Metazoa</taxon>
        <taxon>Chordata</taxon>
        <taxon>Craniata</taxon>
        <taxon>Vertebrata</taxon>
        <taxon>Euteleostomi</taxon>
        <taxon>Amphibia</taxon>
        <taxon>Batrachia</taxon>
        <taxon>Caudata</taxon>
        <taxon>Salamandroidea</taxon>
        <taxon>Salamandridae</taxon>
        <taxon>Pleurodelinae</taxon>
        <taxon>Pleurodeles</taxon>
    </lineage>
</organism>
<dbReference type="AlphaFoldDB" id="A0AAV7M757"/>
<comment type="caution">
    <text evidence="2">The sequence shown here is derived from an EMBL/GenBank/DDBJ whole genome shotgun (WGS) entry which is preliminary data.</text>
</comment>
<feature type="region of interest" description="Disordered" evidence="1">
    <location>
        <begin position="83"/>
        <end position="141"/>
    </location>
</feature>
<gene>
    <name evidence="2" type="ORF">NDU88_004084</name>
</gene>
<accession>A0AAV7M757</accession>
<dbReference type="Proteomes" id="UP001066276">
    <property type="component" value="Chromosome 10"/>
</dbReference>
<sequence length="141" mass="15082">MEMELFKAKGAERRCSEIQLQSVLWAPAAPRPRVRRLPSPPAPSLGRVPSPGAPQLTSSSSCVSEPLPGPSLPFSAGRYHLRFHPRRGPFSAGRTPARKSPAFLGQIRPPAPESPTPSGSAHQRLERAPRLPSVSSGSPVL</sequence>
<evidence type="ECO:0000256" key="1">
    <source>
        <dbReference type="SAM" id="MobiDB-lite"/>
    </source>
</evidence>
<proteinExistence type="predicted"/>
<keyword evidence="3" id="KW-1185">Reference proteome</keyword>
<dbReference type="EMBL" id="JANPWB010000014">
    <property type="protein sequence ID" value="KAJ1098979.1"/>
    <property type="molecule type" value="Genomic_DNA"/>
</dbReference>